<dbReference type="InterPro" id="IPR054597">
    <property type="entry name" value="FeeM_cat"/>
</dbReference>
<keyword evidence="3" id="KW-1185">Reference proteome</keyword>
<evidence type="ECO:0000259" key="1">
    <source>
        <dbReference type="PROSITE" id="PS50042"/>
    </source>
</evidence>
<dbReference type="InterPro" id="IPR014710">
    <property type="entry name" value="RmlC-like_jellyroll"/>
</dbReference>
<feature type="domain" description="Cyclic nucleotide-binding" evidence="1">
    <location>
        <begin position="260"/>
        <end position="355"/>
    </location>
</feature>
<dbReference type="PANTHER" id="PTHR10217">
    <property type="entry name" value="VOLTAGE AND LIGAND GATED POTASSIUM CHANNEL"/>
    <property type="match status" value="1"/>
</dbReference>
<dbReference type="Proteomes" id="UP000192738">
    <property type="component" value="Unassembled WGS sequence"/>
</dbReference>
<dbReference type="SUPFAM" id="SSF55729">
    <property type="entry name" value="Acyl-CoA N-acyltransferases (Nat)"/>
    <property type="match status" value="1"/>
</dbReference>
<proteinExistence type="predicted"/>
<dbReference type="InterPro" id="IPR000595">
    <property type="entry name" value="cNMP-bd_dom"/>
</dbReference>
<dbReference type="Pfam" id="PF21926">
    <property type="entry name" value="FeeM"/>
    <property type="match status" value="1"/>
</dbReference>
<protein>
    <submittedName>
        <fullName evidence="2">Acetyltransferase (GNAT) domain-containing protein</fullName>
    </submittedName>
</protein>
<dbReference type="Pfam" id="PF00027">
    <property type="entry name" value="cNMP_binding"/>
    <property type="match status" value="1"/>
</dbReference>
<gene>
    <name evidence="2" type="ORF">SAMN04488500_11989</name>
</gene>
<organism evidence="2 3">
    <name type="scientific">Sporomusa malonica</name>
    <dbReference type="NCBI Taxonomy" id="112901"/>
    <lineage>
        <taxon>Bacteria</taxon>
        <taxon>Bacillati</taxon>
        <taxon>Bacillota</taxon>
        <taxon>Negativicutes</taxon>
        <taxon>Selenomonadales</taxon>
        <taxon>Sporomusaceae</taxon>
        <taxon>Sporomusa</taxon>
    </lineage>
</organism>
<dbReference type="PANTHER" id="PTHR10217:SF435">
    <property type="entry name" value="POTASSIUM VOLTAGE-GATED CHANNEL PROTEIN EAG"/>
    <property type="match status" value="1"/>
</dbReference>
<dbReference type="GO" id="GO:0005249">
    <property type="term" value="F:voltage-gated potassium channel activity"/>
    <property type="evidence" value="ECO:0007669"/>
    <property type="project" value="TreeGrafter"/>
</dbReference>
<dbReference type="InterPro" id="IPR018490">
    <property type="entry name" value="cNMP-bd_dom_sf"/>
</dbReference>
<dbReference type="SUPFAM" id="SSF51206">
    <property type="entry name" value="cAMP-binding domain-like"/>
    <property type="match status" value="1"/>
</dbReference>
<dbReference type="Gene3D" id="2.60.120.10">
    <property type="entry name" value="Jelly Rolls"/>
    <property type="match status" value="1"/>
</dbReference>
<dbReference type="InterPro" id="IPR016181">
    <property type="entry name" value="Acyl_CoA_acyltransferase"/>
</dbReference>
<dbReference type="Gene3D" id="3.40.630.30">
    <property type="match status" value="1"/>
</dbReference>
<sequence>MSSKENQDLSSDMVDCPMQVRIAAHPWEKNEIYKLRYQVYVEEMGKPLESILRKRKQIIDAMDDRSILIYVKAGSEIAATLRVTIASVEDYPADLVDTFQLHKFKTVHADPSNSYFGLVTKIAAKPHYRSSPAFYLMLVESYRLLSAQKVTFCFGGCNPSVVPLYERLGFRRFTKNFTDPGYGLLVPLVMMIQDIEHMKAIKSPIYRLARKHPSDLSMVQRFSETFPEVARYHNTQLVTQKSLWKYVESKLSPSPFTFPIFKNLDTEKIINLLLAGVIFSCAPGDCILHQDSLCNDLYILLSGTLVSSSNKDSHILQAGEHFGSLTFPDQSRQTNSIFALTECELFVLSRQSFERYQHLYQEASKTLLNNLKIAQPLSQDYLNTQQGGQNHE</sequence>
<evidence type="ECO:0000313" key="3">
    <source>
        <dbReference type="Proteomes" id="UP000192738"/>
    </source>
</evidence>
<dbReference type="InterPro" id="IPR050818">
    <property type="entry name" value="KCNH_animal-type"/>
</dbReference>
<evidence type="ECO:0000313" key="2">
    <source>
        <dbReference type="EMBL" id="SMD03339.1"/>
    </source>
</evidence>
<dbReference type="AlphaFoldDB" id="A0A1W2E0S2"/>
<dbReference type="EMBL" id="FWXI01000019">
    <property type="protein sequence ID" value="SMD03339.1"/>
    <property type="molecule type" value="Genomic_DNA"/>
</dbReference>
<accession>A0A1W2E0S2</accession>
<dbReference type="RefSeq" id="WP_084577465.1">
    <property type="nucleotide sequence ID" value="NZ_CP155572.1"/>
</dbReference>
<dbReference type="GO" id="GO:0005886">
    <property type="term" value="C:plasma membrane"/>
    <property type="evidence" value="ECO:0007669"/>
    <property type="project" value="TreeGrafter"/>
</dbReference>
<dbReference type="PROSITE" id="PS50042">
    <property type="entry name" value="CNMP_BINDING_3"/>
    <property type="match status" value="1"/>
</dbReference>
<dbReference type="CDD" id="cd00038">
    <property type="entry name" value="CAP_ED"/>
    <property type="match status" value="1"/>
</dbReference>
<dbReference type="STRING" id="112901.SAMN04488500_11989"/>
<dbReference type="SMART" id="SM00100">
    <property type="entry name" value="cNMP"/>
    <property type="match status" value="1"/>
</dbReference>
<reference evidence="2 3" key="1">
    <citation type="submission" date="2017-04" db="EMBL/GenBank/DDBJ databases">
        <authorList>
            <person name="Afonso C.L."/>
            <person name="Miller P.J."/>
            <person name="Scott M.A."/>
            <person name="Spackman E."/>
            <person name="Goraichik I."/>
            <person name="Dimitrov K.M."/>
            <person name="Suarez D.L."/>
            <person name="Swayne D.E."/>
        </authorList>
    </citation>
    <scope>NUCLEOTIDE SEQUENCE [LARGE SCALE GENOMIC DNA]</scope>
    <source>
        <strain evidence="2 3">DSM 5090</strain>
    </source>
</reference>
<dbReference type="GO" id="GO:0042391">
    <property type="term" value="P:regulation of membrane potential"/>
    <property type="evidence" value="ECO:0007669"/>
    <property type="project" value="TreeGrafter"/>
</dbReference>
<name>A0A1W2E0S2_9FIRM</name>
<dbReference type="OrthoDB" id="1673783at2"/>
<dbReference type="GO" id="GO:0016740">
    <property type="term" value="F:transferase activity"/>
    <property type="evidence" value="ECO:0007669"/>
    <property type="project" value="UniProtKB-KW"/>
</dbReference>
<keyword evidence="2" id="KW-0808">Transferase</keyword>